<name>A0ABV1UE37_9ACTN</name>
<evidence type="ECO:0000256" key="1">
    <source>
        <dbReference type="SAM" id="MobiDB-lite"/>
    </source>
</evidence>
<dbReference type="EMBL" id="JBEPAZ010000030">
    <property type="protein sequence ID" value="MER6431580.1"/>
    <property type="molecule type" value="Genomic_DNA"/>
</dbReference>
<sequence>MALPPGLSTVTVTGTYLHPGGAPLKGSLLFKPEPAILTSASLGALVLGTVEATLDSNGTFTATLLATDDPDVTPVGWTYRVTERWADANGRSYALSLPAATPTVDLADVAPTAPASGEYVVVTGPRGNAVLSGVGTPASSLGANGDYYVDTAAYPVSATMYGPKASGAWPLNGIPIGGGDGSGPPGKSAYELAVLNGYSGTITQWLASLVGPAGATGATGATGPQGPKGDKGDPGAAGSGGGASIRTATVRVTNDNLSGLPAAGSWAIVQTSGGTKLQASIAATVGDRIRVSGAFMRVGSHFLDWALLSSAGAISVYAGSGTSSPLLQGHPAMYPSLSFSYVTGDELFTVSSGHIDGGGLATIALVHLGSSSDSSSKVYAYPDYPWRVRLENIGPEPA</sequence>
<dbReference type="Proteomes" id="UP001470023">
    <property type="component" value="Unassembled WGS sequence"/>
</dbReference>
<gene>
    <name evidence="2" type="ORF">ABT272_28195</name>
</gene>
<reference evidence="2 3" key="1">
    <citation type="submission" date="2024-06" db="EMBL/GenBank/DDBJ databases">
        <title>The Natural Products Discovery Center: Release of the First 8490 Sequenced Strains for Exploring Actinobacteria Biosynthetic Diversity.</title>
        <authorList>
            <person name="Kalkreuter E."/>
            <person name="Kautsar S.A."/>
            <person name="Yang D."/>
            <person name="Bader C.D."/>
            <person name="Teijaro C.N."/>
            <person name="Fluegel L."/>
            <person name="Davis C.M."/>
            <person name="Simpson J.R."/>
            <person name="Lauterbach L."/>
            <person name="Steele A.D."/>
            <person name="Gui C."/>
            <person name="Meng S."/>
            <person name="Li G."/>
            <person name="Viehrig K."/>
            <person name="Ye F."/>
            <person name="Su P."/>
            <person name="Kiefer A.F."/>
            <person name="Nichols A."/>
            <person name="Cepeda A.J."/>
            <person name="Yan W."/>
            <person name="Fan B."/>
            <person name="Jiang Y."/>
            <person name="Adhikari A."/>
            <person name="Zheng C.-J."/>
            <person name="Schuster L."/>
            <person name="Cowan T.M."/>
            <person name="Smanski M.J."/>
            <person name="Chevrette M.G."/>
            <person name="De Carvalho L.P.S."/>
            <person name="Shen B."/>
        </authorList>
    </citation>
    <scope>NUCLEOTIDE SEQUENCE [LARGE SCALE GENOMIC DNA]</scope>
    <source>
        <strain evidence="2 3">NPDC001166</strain>
    </source>
</reference>
<organism evidence="2 3">
    <name type="scientific">Streptomyces sp. 900105245</name>
    <dbReference type="NCBI Taxonomy" id="3154379"/>
    <lineage>
        <taxon>Bacteria</taxon>
        <taxon>Bacillati</taxon>
        <taxon>Actinomycetota</taxon>
        <taxon>Actinomycetes</taxon>
        <taxon>Kitasatosporales</taxon>
        <taxon>Streptomycetaceae</taxon>
        <taxon>Streptomyces</taxon>
    </lineage>
</organism>
<evidence type="ECO:0000313" key="3">
    <source>
        <dbReference type="Proteomes" id="UP001470023"/>
    </source>
</evidence>
<keyword evidence="3" id="KW-1185">Reference proteome</keyword>
<evidence type="ECO:0000313" key="2">
    <source>
        <dbReference type="EMBL" id="MER6431580.1"/>
    </source>
</evidence>
<accession>A0ABV1UE37</accession>
<feature type="region of interest" description="Disordered" evidence="1">
    <location>
        <begin position="217"/>
        <end position="243"/>
    </location>
</feature>
<comment type="caution">
    <text evidence="2">The sequence shown here is derived from an EMBL/GenBank/DDBJ whole genome shotgun (WGS) entry which is preliminary data.</text>
</comment>
<dbReference type="RefSeq" id="WP_352064666.1">
    <property type="nucleotide sequence ID" value="NZ_JBEPAZ010000030.1"/>
</dbReference>
<proteinExistence type="predicted"/>
<evidence type="ECO:0008006" key="4">
    <source>
        <dbReference type="Google" id="ProtNLM"/>
    </source>
</evidence>
<dbReference type="Gene3D" id="1.20.5.320">
    <property type="entry name" value="6-Phosphogluconate Dehydrogenase, domain 3"/>
    <property type="match status" value="1"/>
</dbReference>
<feature type="compositionally biased region" description="Low complexity" evidence="1">
    <location>
        <begin position="217"/>
        <end position="227"/>
    </location>
</feature>
<protein>
    <recommendedName>
        <fullName evidence="4">Collagen-like protein</fullName>
    </recommendedName>
</protein>